<organism evidence="2 3">
    <name type="scientific">Nitrospira defluvii</name>
    <dbReference type="NCBI Taxonomy" id="330214"/>
    <lineage>
        <taxon>Bacteria</taxon>
        <taxon>Pseudomonadati</taxon>
        <taxon>Nitrospirota</taxon>
        <taxon>Nitrospiria</taxon>
        <taxon>Nitrospirales</taxon>
        <taxon>Nitrospiraceae</taxon>
        <taxon>Nitrospira</taxon>
    </lineage>
</organism>
<reference evidence="2 3" key="1">
    <citation type="submission" date="2021-02" db="EMBL/GenBank/DDBJ databases">
        <authorList>
            <person name="Han P."/>
        </authorList>
    </citation>
    <scope>NUCLEOTIDE SEQUENCE [LARGE SCALE GENOMIC DNA]</scope>
    <source>
        <strain evidence="2">Candidatus Nitrospira sp. ZN2</strain>
    </source>
</reference>
<dbReference type="PANTHER" id="PTHR12526">
    <property type="entry name" value="GLYCOSYLTRANSFERASE"/>
    <property type="match status" value="1"/>
</dbReference>
<dbReference type="Gene3D" id="3.40.50.2000">
    <property type="entry name" value="Glycogen Phosphorylase B"/>
    <property type="match status" value="2"/>
</dbReference>
<keyword evidence="3" id="KW-1185">Reference proteome</keyword>
<evidence type="ECO:0000313" key="2">
    <source>
        <dbReference type="EMBL" id="CAE6766908.1"/>
    </source>
</evidence>
<dbReference type="Pfam" id="PF13692">
    <property type="entry name" value="Glyco_trans_1_4"/>
    <property type="match status" value="1"/>
</dbReference>
<sequence>MGTATDGLRILFIAPAPRAGTVQYTHNLANALADRGHQVTLATGLGFELSDYPRSYQALEVFDRYRPRPGRLAKLLWHCLTFRPQIIHLQGAQHPALYILLWAMLRLLGSASFVYTPQDVLPNSLRPYHIKAFRFLYGRMRHVFLNAKQNEPLVVEHFGVSRERITVLPIADLTAFVRTHVARESPNLPGGAQVVLCFGLIEPRKGIHTLLAAAPNVLREVPNAMIVIVGKPLMDIAPLQHQLEELGMQERVRLVPEYVSFSQMAGYFTAAKFLVLPYENGWNSGVLASAFGFGKPVIATRVGGFDEVVTDESTGLLVPPKDAEMLAKAMVRLLRDEGLYARMCVNVRAAASEISWETIAGLTESCYADVLRTGADCAVSQAR</sequence>
<dbReference type="SUPFAM" id="SSF53756">
    <property type="entry name" value="UDP-Glycosyltransferase/glycogen phosphorylase"/>
    <property type="match status" value="1"/>
</dbReference>
<comment type="caution">
    <text evidence="2">The sequence shown here is derived from an EMBL/GenBank/DDBJ whole genome shotgun (WGS) entry which is preliminary data.</text>
</comment>
<dbReference type="CDD" id="cd03801">
    <property type="entry name" value="GT4_PimA-like"/>
    <property type="match status" value="1"/>
</dbReference>
<protein>
    <submittedName>
        <fullName evidence="2">Glycosyl transferase</fullName>
    </submittedName>
</protein>
<feature type="domain" description="Glycosyltransferase subfamily 4-like N-terminal" evidence="1">
    <location>
        <begin position="20"/>
        <end position="169"/>
    </location>
</feature>
<evidence type="ECO:0000313" key="3">
    <source>
        <dbReference type="Proteomes" id="UP000675880"/>
    </source>
</evidence>
<evidence type="ECO:0000259" key="1">
    <source>
        <dbReference type="Pfam" id="PF13439"/>
    </source>
</evidence>
<dbReference type="InterPro" id="IPR028098">
    <property type="entry name" value="Glyco_trans_4-like_N"/>
</dbReference>
<name>A0ABN7LY23_9BACT</name>
<proteinExistence type="predicted"/>
<dbReference type="RefSeq" id="WP_213042967.1">
    <property type="nucleotide sequence ID" value="NZ_CAJNBJ010000017.1"/>
</dbReference>
<dbReference type="Pfam" id="PF13439">
    <property type="entry name" value="Glyco_transf_4"/>
    <property type="match status" value="1"/>
</dbReference>
<keyword evidence="2" id="KW-0808">Transferase</keyword>
<dbReference type="Proteomes" id="UP000675880">
    <property type="component" value="Unassembled WGS sequence"/>
</dbReference>
<gene>
    <name evidence="2" type="ORF">NSPZN2_40087</name>
</gene>
<dbReference type="EMBL" id="CAJNBJ010000017">
    <property type="protein sequence ID" value="CAE6766908.1"/>
    <property type="molecule type" value="Genomic_DNA"/>
</dbReference>
<dbReference type="GO" id="GO:0016740">
    <property type="term" value="F:transferase activity"/>
    <property type="evidence" value="ECO:0007669"/>
    <property type="project" value="UniProtKB-KW"/>
</dbReference>
<accession>A0ABN7LY23</accession>
<dbReference type="PANTHER" id="PTHR12526:SF638">
    <property type="entry name" value="SPORE COAT PROTEIN SA"/>
    <property type="match status" value="1"/>
</dbReference>